<keyword evidence="3" id="KW-1185">Reference proteome</keyword>
<reference evidence="2" key="1">
    <citation type="journal article" date="2023" name="Insect Mol. Biol.">
        <title>Genome sequencing provides insights into the evolution of gene families encoding plant cell wall-degrading enzymes in longhorned beetles.</title>
        <authorList>
            <person name="Shin N.R."/>
            <person name="Okamura Y."/>
            <person name="Kirsch R."/>
            <person name="Pauchet Y."/>
        </authorList>
    </citation>
    <scope>NUCLEOTIDE SEQUENCE</scope>
    <source>
        <strain evidence="2">RBIC_L_NR</strain>
    </source>
</reference>
<protein>
    <recommendedName>
        <fullName evidence="1">DDE-1 domain-containing protein</fullName>
    </recommendedName>
</protein>
<dbReference type="PANTHER" id="PTHR19303:SF71">
    <property type="entry name" value="ZINC FINGER PHD-TYPE DOMAIN-CONTAINING PROTEIN"/>
    <property type="match status" value="1"/>
</dbReference>
<gene>
    <name evidence="2" type="ORF">NQ314_020695</name>
</gene>
<dbReference type="InterPro" id="IPR050863">
    <property type="entry name" value="CenT-Element_Derived"/>
</dbReference>
<comment type="caution">
    <text evidence="2">The sequence shown here is derived from an EMBL/GenBank/DDBJ whole genome shotgun (WGS) entry which is preliminary data.</text>
</comment>
<dbReference type="InterPro" id="IPR004875">
    <property type="entry name" value="DDE_SF_endonuclease_dom"/>
</dbReference>
<dbReference type="Pfam" id="PF03184">
    <property type="entry name" value="DDE_1"/>
    <property type="match status" value="1"/>
</dbReference>
<sequence>MQYGLTNKKKFPPKWEDDKMAGEEWIRLFMGRHNKSLSLRKPEPTSLSRKSPIFPRVHYKDFMTNGAPPGTTGAANRSGWSTEAIFLKSVKQFANDVKPSKEERVLLVLDNHETHLSVEAVEYASEVGIVMLTFPPRTSNKFQPLNLTVYGPLQTCCDQAVDAWLKNNPGRTFDIYSIAEMLGSDSDEDSNDISLQDEDDDPESLLDIVEQEIVNIQDQDQFESCSSEIGGYVLIQFPKEMAAPDHFVGNIVSKDVSDSEFQIKFYKRNEISRKFIQQSHQTYDVNEQDIILKLPKPIPMTSSNRVADQLWFPVDFTKFKVK</sequence>
<dbReference type="PANTHER" id="PTHR19303">
    <property type="entry name" value="TRANSPOSON"/>
    <property type="match status" value="1"/>
</dbReference>
<dbReference type="EMBL" id="JANEYF010005770">
    <property type="protein sequence ID" value="KAJ8926844.1"/>
    <property type="molecule type" value="Genomic_DNA"/>
</dbReference>
<proteinExistence type="predicted"/>
<name>A0AAV8WJB3_9CUCU</name>
<evidence type="ECO:0000313" key="3">
    <source>
        <dbReference type="Proteomes" id="UP001162156"/>
    </source>
</evidence>
<dbReference type="GO" id="GO:0003677">
    <property type="term" value="F:DNA binding"/>
    <property type="evidence" value="ECO:0007669"/>
    <property type="project" value="TreeGrafter"/>
</dbReference>
<organism evidence="2 3">
    <name type="scientific">Rhamnusium bicolor</name>
    <dbReference type="NCBI Taxonomy" id="1586634"/>
    <lineage>
        <taxon>Eukaryota</taxon>
        <taxon>Metazoa</taxon>
        <taxon>Ecdysozoa</taxon>
        <taxon>Arthropoda</taxon>
        <taxon>Hexapoda</taxon>
        <taxon>Insecta</taxon>
        <taxon>Pterygota</taxon>
        <taxon>Neoptera</taxon>
        <taxon>Endopterygota</taxon>
        <taxon>Coleoptera</taxon>
        <taxon>Polyphaga</taxon>
        <taxon>Cucujiformia</taxon>
        <taxon>Chrysomeloidea</taxon>
        <taxon>Cerambycidae</taxon>
        <taxon>Lepturinae</taxon>
        <taxon>Rhagiini</taxon>
        <taxon>Rhamnusium</taxon>
    </lineage>
</organism>
<dbReference type="GO" id="GO:0005634">
    <property type="term" value="C:nucleus"/>
    <property type="evidence" value="ECO:0007669"/>
    <property type="project" value="TreeGrafter"/>
</dbReference>
<dbReference type="Proteomes" id="UP001162156">
    <property type="component" value="Unassembled WGS sequence"/>
</dbReference>
<evidence type="ECO:0000259" key="1">
    <source>
        <dbReference type="Pfam" id="PF03184"/>
    </source>
</evidence>
<feature type="domain" description="DDE-1" evidence="1">
    <location>
        <begin position="74"/>
        <end position="161"/>
    </location>
</feature>
<dbReference type="AlphaFoldDB" id="A0AAV8WJB3"/>
<evidence type="ECO:0000313" key="2">
    <source>
        <dbReference type="EMBL" id="KAJ8926844.1"/>
    </source>
</evidence>
<accession>A0AAV8WJB3</accession>